<dbReference type="Proteomes" id="UP000814385">
    <property type="component" value="Unassembled WGS sequence"/>
</dbReference>
<evidence type="ECO:0000256" key="3">
    <source>
        <dbReference type="ARBA" id="ARBA00023163"/>
    </source>
</evidence>
<accession>A0ABS9PC54</accession>
<protein>
    <submittedName>
        <fullName evidence="5">LacI family DNA-binding transcriptional regulator</fullName>
    </submittedName>
</protein>
<evidence type="ECO:0000313" key="6">
    <source>
        <dbReference type="Proteomes" id="UP000814385"/>
    </source>
</evidence>
<organism evidence="5 6">
    <name type="scientific">Billgrantia campisalis</name>
    <dbReference type="NCBI Taxonomy" id="74661"/>
    <lineage>
        <taxon>Bacteria</taxon>
        <taxon>Pseudomonadati</taxon>
        <taxon>Pseudomonadota</taxon>
        <taxon>Gammaproteobacteria</taxon>
        <taxon>Oceanospirillales</taxon>
        <taxon>Halomonadaceae</taxon>
        <taxon>Billgrantia</taxon>
    </lineage>
</organism>
<dbReference type="SUPFAM" id="SSF53822">
    <property type="entry name" value="Periplasmic binding protein-like I"/>
    <property type="match status" value="1"/>
</dbReference>
<reference evidence="5 6" key="1">
    <citation type="submission" date="2020-05" db="EMBL/GenBank/DDBJ databases">
        <title>Comparative genomic analysis of denitrifying bacteria from Halomonas genus.</title>
        <authorList>
            <person name="Wang L."/>
            <person name="Shao Z."/>
        </authorList>
    </citation>
    <scope>NUCLEOTIDE SEQUENCE [LARGE SCALE GENOMIC DNA]</scope>
    <source>
        <strain evidence="5 6">A4</strain>
    </source>
</reference>
<dbReference type="CDD" id="cd06267">
    <property type="entry name" value="PBP1_LacI_sugar_binding-like"/>
    <property type="match status" value="1"/>
</dbReference>
<dbReference type="InterPro" id="IPR046335">
    <property type="entry name" value="LacI/GalR-like_sensor"/>
</dbReference>
<keyword evidence="1" id="KW-0805">Transcription regulation</keyword>
<evidence type="ECO:0000256" key="1">
    <source>
        <dbReference type="ARBA" id="ARBA00023015"/>
    </source>
</evidence>
<keyword evidence="3" id="KW-0804">Transcription</keyword>
<dbReference type="PROSITE" id="PS50932">
    <property type="entry name" value="HTH_LACI_2"/>
    <property type="match status" value="1"/>
</dbReference>
<dbReference type="Gene3D" id="1.10.260.40">
    <property type="entry name" value="lambda repressor-like DNA-binding domains"/>
    <property type="match status" value="1"/>
</dbReference>
<dbReference type="RefSeq" id="WP_238978507.1">
    <property type="nucleotide sequence ID" value="NZ_JABFUC010000015.1"/>
</dbReference>
<dbReference type="Gene3D" id="3.40.50.2300">
    <property type="match status" value="2"/>
</dbReference>
<dbReference type="InterPro" id="IPR000843">
    <property type="entry name" value="HTH_LacI"/>
</dbReference>
<dbReference type="PANTHER" id="PTHR30146">
    <property type="entry name" value="LACI-RELATED TRANSCRIPTIONAL REPRESSOR"/>
    <property type="match status" value="1"/>
</dbReference>
<sequence>MSRDSSRSATIREIARRAGVSIASVSRALNGKPGLSEALRERILAISREVAYRPSAAARQLISGKAAVVGISLGCQDIELRPYYILLYQHLTLALHEQGMVPIFFAHDQTATLPERAGAAILLGEFPGDHRATRLAEAGVPCVRIGEAGEGFSVAPDDRHGFARVTRHLIESGRQRIAFVGGDLEQPHPHPRLAGYRQALAETGLAERLFSLPHDVASASLTAYRFFAPRLASWGEPPFDALVCATDEIALGCLAALEDHGIAVPGRVAVTGFDDLPLLAARLTTLRQDIAAIAAMSVTLLGEALAGKPPRHVSIPVELVVRQSG</sequence>
<dbReference type="Pfam" id="PF13377">
    <property type="entry name" value="Peripla_BP_3"/>
    <property type="match status" value="1"/>
</dbReference>
<evidence type="ECO:0000259" key="4">
    <source>
        <dbReference type="PROSITE" id="PS50932"/>
    </source>
</evidence>
<gene>
    <name evidence="5" type="ORF">HOP52_16505</name>
</gene>
<evidence type="ECO:0000313" key="5">
    <source>
        <dbReference type="EMBL" id="MCG6659359.1"/>
    </source>
</evidence>
<dbReference type="GO" id="GO:0003677">
    <property type="term" value="F:DNA binding"/>
    <property type="evidence" value="ECO:0007669"/>
    <property type="project" value="UniProtKB-KW"/>
</dbReference>
<keyword evidence="6" id="KW-1185">Reference proteome</keyword>
<dbReference type="Pfam" id="PF00356">
    <property type="entry name" value="LacI"/>
    <property type="match status" value="1"/>
</dbReference>
<dbReference type="EMBL" id="JABFUC010000015">
    <property type="protein sequence ID" value="MCG6659359.1"/>
    <property type="molecule type" value="Genomic_DNA"/>
</dbReference>
<dbReference type="CDD" id="cd01392">
    <property type="entry name" value="HTH_LacI"/>
    <property type="match status" value="1"/>
</dbReference>
<dbReference type="SUPFAM" id="SSF47413">
    <property type="entry name" value="lambda repressor-like DNA-binding domains"/>
    <property type="match status" value="1"/>
</dbReference>
<proteinExistence type="predicted"/>
<dbReference type="InterPro" id="IPR028082">
    <property type="entry name" value="Peripla_BP_I"/>
</dbReference>
<dbReference type="PROSITE" id="PS00356">
    <property type="entry name" value="HTH_LACI_1"/>
    <property type="match status" value="1"/>
</dbReference>
<dbReference type="InterPro" id="IPR010982">
    <property type="entry name" value="Lambda_DNA-bd_dom_sf"/>
</dbReference>
<dbReference type="PANTHER" id="PTHR30146:SF120">
    <property type="entry name" value="ALANINE RACEMASE"/>
    <property type="match status" value="1"/>
</dbReference>
<comment type="caution">
    <text evidence="5">The sequence shown here is derived from an EMBL/GenBank/DDBJ whole genome shotgun (WGS) entry which is preliminary data.</text>
</comment>
<feature type="domain" description="HTH lacI-type" evidence="4">
    <location>
        <begin position="9"/>
        <end position="63"/>
    </location>
</feature>
<dbReference type="SMART" id="SM00354">
    <property type="entry name" value="HTH_LACI"/>
    <property type="match status" value="1"/>
</dbReference>
<name>A0ABS9PC54_9GAMM</name>
<evidence type="ECO:0000256" key="2">
    <source>
        <dbReference type="ARBA" id="ARBA00023125"/>
    </source>
</evidence>
<keyword evidence="2 5" id="KW-0238">DNA-binding</keyword>